<dbReference type="Proteomes" id="UP001623330">
    <property type="component" value="Unassembled WGS sequence"/>
</dbReference>
<dbReference type="PANTHER" id="PTHR19848:SF8">
    <property type="entry name" value="F-BOX AND WD REPEAT DOMAIN CONTAINING 7"/>
    <property type="match status" value="1"/>
</dbReference>
<reference evidence="6 7" key="1">
    <citation type="submission" date="2024-05" db="EMBL/GenBank/DDBJ databases">
        <title>Long read based assembly of the Candida bracarensis genome reveals expanded adhesin content.</title>
        <authorList>
            <person name="Marcet-Houben M."/>
            <person name="Ksiezopolska E."/>
            <person name="Gabaldon T."/>
        </authorList>
    </citation>
    <scope>NUCLEOTIDE SEQUENCE [LARGE SCALE GENOMIC DNA]</scope>
    <source>
        <strain evidence="6 7">CBM6</strain>
    </source>
</reference>
<feature type="region of interest" description="Disordered" evidence="4">
    <location>
        <begin position="347"/>
        <end position="401"/>
    </location>
</feature>
<name>A0ABR4NLL8_9SACH</name>
<dbReference type="InterPro" id="IPR001680">
    <property type="entry name" value="WD40_rpt"/>
</dbReference>
<feature type="compositionally biased region" description="Acidic residues" evidence="4">
    <location>
        <begin position="95"/>
        <end position="108"/>
    </location>
</feature>
<accession>A0ABR4NLL8</accession>
<evidence type="ECO:0000313" key="6">
    <source>
        <dbReference type="EMBL" id="KAL3228471.1"/>
    </source>
</evidence>
<dbReference type="PROSITE" id="PS50082">
    <property type="entry name" value="WD_REPEATS_2"/>
    <property type="match status" value="1"/>
</dbReference>
<proteinExistence type="predicted"/>
<feature type="compositionally biased region" description="Acidic residues" evidence="4">
    <location>
        <begin position="31"/>
        <end position="43"/>
    </location>
</feature>
<sequence>MDEVDDILEQNLEEDEEDDEEMDVEEGKGQDDDEDDDDDDNENENERDNDNDNDNDEDEDDDDDEDEDEDDEDDDEDDDDDDDRSNSNNTNSGGDSEDDDDDDGDDDEFKGNRIFEYYRQMRLNSKLAEGYNISPYAAIPIQTDVNALAVSKGLRNLFLGGADGFIRKFDLLGTLAGKMTLTIIQKHSLSESMEYAGILQSYWENEIPQKRSNLSISTNGKEYVPMVSPVNSLEVHSECLYLLSGLQNGGIALQGLRYMEGKIGHYFYPGTPTRNGHTQVVNLLKLNSDQSRFLSGSWDKKILEWDLNGKGTVLNEFKGANSELSSLEMRPLYSTIGIEDFGRELPEETASQPNNNDSKLGSRSNSNSKTNGDSKAGKDEEDDEMDSLFGDDDEDEDEEMKDAVDEIAKATQDNEKEPEQDEQLVKQEAISPEEQQEEARPKSPSALKKQDIEEISQSTLNIQYDECVFMTSGLNGSVQIWDRRINTAPVLNMERNLTTPPWCQSACWGTDGDSVYAGRRNACVEEFSLRMPGKPKDTLKLPSISGPVTCIQAMPNNRHILCASRDNIRLFDIRQSEQSKSKSPFLIVPGHHGGAISNIYVDPTCRFMISTSGNRGWQGTSTDTTFIYEIDLE</sequence>
<dbReference type="PROSITE" id="PS50294">
    <property type="entry name" value="WD_REPEATS_REGION"/>
    <property type="match status" value="1"/>
</dbReference>
<feature type="region of interest" description="Disordered" evidence="4">
    <location>
        <begin position="1"/>
        <end position="108"/>
    </location>
</feature>
<dbReference type="InterPro" id="IPR015943">
    <property type="entry name" value="WD40/YVTN_repeat-like_dom_sf"/>
</dbReference>
<dbReference type="PANTHER" id="PTHR19848">
    <property type="entry name" value="WD40 REPEAT PROTEIN"/>
    <property type="match status" value="1"/>
</dbReference>
<keyword evidence="1 3" id="KW-0853">WD repeat</keyword>
<evidence type="ECO:0000256" key="3">
    <source>
        <dbReference type="PROSITE-ProRule" id="PRU00221"/>
    </source>
</evidence>
<feature type="compositionally biased region" description="Acidic residues" evidence="4">
    <location>
        <begin position="379"/>
        <end position="400"/>
    </location>
</feature>
<keyword evidence="7" id="KW-1185">Reference proteome</keyword>
<dbReference type="InterPro" id="IPR057544">
    <property type="entry name" value="Beta-prop_SPT8"/>
</dbReference>
<evidence type="ECO:0000313" key="7">
    <source>
        <dbReference type="Proteomes" id="UP001623330"/>
    </source>
</evidence>
<evidence type="ECO:0000259" key="5">
    <source>
        <dbReference type="Pfam" id="PF23798"/>
    </source>
</evidence>
<evidence type="ECO:0000256" key="2">
    <source>
        <dbReference type="ARBA" id="ARBA00022737"/>
    </source>
</evidence>
<protein>
    <submittedName>
        <fullName evidence="6">Transcription factor SPT8</fullName>
    </submittedName>
</protein>
<keyword evidence="2" id="KW-0677">Repeat</keyword>
<feature type="compositionally biased region" description="Acidic residues" evidence="4">
    <location>
        <begin position="1"/>
        <end position="24"/>
    </location>
</feature>
<organism evidence="6 7">
    <name type="scientific">Nakaseomyces bracarensis</name>
    <dbReference type="NCBI Taxonomy" id="273131"/>
    <lineage>
        <taxon>Eukaryota</taxon>
        <taxon>Fungi</taxon>
        <taxon>Dikarya</taxon>
        <taxon>Ascomycota</taxon>
        <taxon>Saccharomycotina</taxon>
        <taxon>Saccharomycetes</taxon>
        <taxon>Saccharomycetales</taxon>
        <taxon>Saccharomycetaceae</taxon>
        <taxon>Nakaseomyces</taxon>
    </lineage>
</organism>
<feature type="compositionally biased region" description="Polar residues" evidence="4">
    <location>
        <begin position="349"/>
        <end position="373"/>
    </location>
</feature>
<dbReference type="SMART" id="SM00320">
    <property type="entry name" value="WD40"/>
    <property type="match status" value="4"/>
</dbReference>
<feature type="repeat" description="WD" evidence="3">
    <location>
        <begin position="274"/>
        <end position="315"/>
    </location>
</feature>
<comment type="caution">
    <text evidence="6">The sequence shown here is derived from an EMBL/GenBank/DDBJ whole genome shotgun (WGS) entry which is preliminary data.</text>
</comment>
<evidence type="ECO:0000256" key="1">
    <source>
        <dbReference type="ARBA" id="ARBA00022574"/>
    </source>
</evidence>
<feature type="compositionally biased region" description="Acidic residues" evidence="4">
    <location>
        <begin position="51"/>
        <end position="83"/>
    </location>
</feature>
<gene>
    <name evidence="6" type="ORF">RNJ44_02416</name>
</gene>
<evidence type="ECO:0000256" key="4">
    <source>
        <dbReference type="SAM" id="MobiDB-lite"/>
    </source>
</evidence>
<feature type="domain" description="Transcription factor spt8 beta-propeller" evidence="5">
    <location>
        <begin position="412"/>
        <end position="631"/>
    </location>
</feature>
<feature type="domain" description="Transcription factor spt8 beta-propeller" evidence="5">
    <location>
        <begin position="131"/>
        <end position="377"/>
    </location>
</feature>
<dbReference type="SUPFAM" id="SSF50978">
    <property type="entry name" value="WD40 repeat-like"/>
    <property type="match status" value="1"/>
</dbReference>
<dbReference type="EMBL" id="JBEVYD010000013">
    <property type="protein sequence ID" value="KAL3228471.1"/>
    <property type="molecule type" value="Genomic_DNA"/>
</dbReference>
<dbReference type="Pfam" id="PF23798">
    <property type="entry name" value="Beta-prop_SPT8"/>
    <property type="match status" value="2"/>
</dbReference>
<dbReference type="Gene3D" id="2.130.10.10">
    <property type="entry name" value="YVTN repeat-like/Quinoprotein amine dehydrogenase"/>
    <property type="match status" value="2"/>
</dbReference>
<dbReference type="InterPro" id="IPR036322">
    <property type="entry name" value="WD40_repeat_dom_sf"/>
</dbReference>